<evidence type="ECO:0000313" key="2">
    <source>
        <dbReference type="Proteomes" id="UP000183832"/>
    </source>
</evidence>
<dbReference type="Proteomes" id="UP000183832">
    <property type="component" value="Unassembled WGS sequence"/>
</dbReference>
<sequence>MHQNRTYHYEKQSRGKKEPKHAVGCINHFNHRVLYFFSFCLKKCLPAKAKLQDMLEGIKLKASLRGNEKCELCDLIE</sequence>
<accession>A0A1J1IKP6</accession>
<dbReference type="AlphaFoldDB" id="A0A1J1IKP6"/>
<reference evidence="1 2" key="1">
    <citation type="submission" date="2015-04" db="EMBL/GenBank/DDBJ databases">
        <authorList>
            <person name="Syromyatnikov M.Y."/>
            <person name="Popov V.N."/>
        </authorList>
    </citation>
    <scope>NUCLEOTIDE SEQUENCE [LARGE SCALE GENOMIC DNA]</scope>
</reference>
<organism evidence="1 2">
    <name type="scientific">Clunio marinus</name>
    <dbReference type="NCBI Taxonomy" id="568069"/>
    <lineage>
        <taxon>Eukaryota</taxon>
        <taxon>Metazoa</taxon>
        <taxon>Ecdysozoa</taxon>
        <taxon>Arthropoda</taxon>
        <taxon>Hexapoda</taxon>
        <taxon>Insecta</taxon>
        <taxon>Pterygota</taxon>
        <taxon>Neoptera</taxon>
        <taxon>Endopterygota</taxon>
        <taxon>Diptera</taxon>
        <taxon>Nematocera</taxon>
        <taxon>Chironomoidea</taxon>
        <taxon>Chironomidae</taxon>
        <taxon>Clunio</taxon>
    </lineage>
</organism>
<proteinExistence type="predicted"/>
<keyword evidence="2" id="KW-1185">Reference proteome</keyword>
<protein>
    <submittedName>
        <fullName evidence="1">CLUMA_CG013397, isoform A</fullName>
    </submittedName>
</protein>
<name>A0A1J1IKP6_9DIPT</name>
<gene>
    <name evidence="1" type="ORF">CLUMA_CG013397</name>
</gene>
<dbReference type="EMBL" id="CVRI01000054">
    <property type="protein sequence ID" value="CRL00116.1"/>
    <property type="molecule type" value="Genomic_DNA"/>
</dbReference>
<evidence type="ECO:0000313" key="1">
    <source>
        <dbReference type="EMBL" id="CRL00116.1"/>
    </source>
</evidence>